<keyword evidence="5 16" id="KW-0285">Flavoprotein</keyword>
<comment type="cofactor">
    <cofactor evidence="16 17">
        <name>FMN</name>
        <dbReference type="ChEBI" id="CHEBI:58210"/>
    </cofactor>
</comment>
<dbReference type="NCBIfam" id="TIGR01938">
    <property type="entry name" value="nqrC"/>
    <property type="match status" value="1"/>
</dbReference>
<gene>
    <name evidence="16 19" type="primary">nqrC</name>
    <name evidence="19" type="ORF">GPAL_2349</name>
</gene>
<dbReference type="Pfam" id="PF04205">
    <property type="entry name" value="FMN_bind"/>
    <property type="match status" value="1"/>
</dbReference>
<feature type="modified residue" description="FMN phosphoryl threonine" evidence="16">
    <location>
        <position position="229"/>
    </location>
</feature>
<dbReference type="InterPro" id="IPR010204">
    <property type="entry name" value="NqrC"/>
</dbReference>
<feature type="transmembrane region" description="Helical" evidence="16">
    <location>
        <begin position="12"/>
        <end position="33"/>
    </location>
</feature>
<evidence type="ECO:0000313" key="20">
    <source>
        <dbReference type="Proteomes" id="UP000006251"/>
    </source>
</evidence>
<dbReference type="PANTHER" id="PTHR37838">
    <property type="entry name" value="NA(+)-TRANSLOCATING NADH-QUINONE REDUCTASE SUBUNIT C"/>
    <property type="match status" value="1"/>
</dbReference>
<keyword evidence="11 16" id="KW-0915">Sodium</keyword>
<evidence type="ECO:0000256" key="14">
    <source>
        <dbReference type="ARBA" id="ARBA00023136"/>
    </source>
</evidence>
<dbReference type="Proteomes" id="UP000006251">
    <property type="component" value="Unassembled WGS sequence"/>
</dbReference>
<keyword evidence="13 16" id="KW-0830">Ubiquinone</keyword>
<comment type="caution">
    <text evidence="19">The sequence shown here is derived from an EMBL/GenBank/DDBJ whole genome shotgun (WGS) entry which is preliminary data.</text>
</comment>
<dbReference type="GO" id="GO:0010181">
    <property type="term" value="F:FMN binding"/>
    <property type="evidence" value="ECO:0007669"/>
    <property type="project" value="UniProtKB-UniRule"/>
</dbReference>
<evidence type="ECO:0000256" key="1">
    <source>
        <dbReference type="ARBA" id="ARBA00022448"/>
    </source>
</evidence>
<dbReference type="RefSeq" id="WP_006011820.1">
    <property type="nucleotide sequence ID" value="NZ_AUAV01000014.1"/>
</dbReference>
<reference evidence="20" key="1">
    <citation type="journal article" date="2014" name="Environ. Microbiol.">
        <title>Comparative genomics of the marine bacterial genus Glaciecola reveals the high degree of genomic diversity and genomic characteristic for cold adaptation.</title>
        <authorList>
            <person name="Qin Q.L."/>
            <person name="Xie B.B."/>
            <person name="Yu Y."/>
            <person name="Shu Y.L."/>
            <person name="Rong J.C."/>
            <person name="Zhang Y.J."/>
            <person name="Zhao D.L."/>
            <person name="Chen X.L."/>
            <person name="Zhang X.Y."/>
            <person name="Chen B."/>
            <person name="Zhou B.C."/>
            <person name="Zhang Y.Z."/>
        </authorList>
    </citation>
    <scope>NUCLEOTIDE SEQUENCE [LARGE SCALE GENOMIC DNA]</scope>
    <source>
        <strain evidence="20">ACAM 615</strain>
    </source>
</reference>
<evidence type="ECO:0000256" key="10">
    <source>
        <dbReference type="ARBA" id="ARBA00023027"/>
    </source>
</evidence>
<dbReference type="InterPro" id="IPR007329">
    <property type="entry name" value="FMN-bd"/>
</dbReference>
<sequence length="259" mass="27989">MSAKKETLGKTVGVVVAVCLVCSIIVSGAAVGLRELQQANAALDRQSNILAAAGLLGEAKTKKEIGIVYDARVVERFVNLTTGEYVANPAEGESKPYDMYGRVSKAPETSTKAEGSPAGFSRRANVASIFLIKDDDGVVSRIILPVHGSGLWDLMFGFLALDSDGHTIRELIFYQHKETPGLGGEIQNPEWQAKWNGKQLFKNGNVAIEVNKGDNRDNQYAVDALSGATLTSNGVENTLEYWASDNGYGNYLKKQSWKS</sequence>
<dbReference type="GO" id="GO:0006814">
    <property type="term" value="P:sodium ion transport"/>
    <property type="evidence" value="ECO:0007669"/>
    <property type="project" value="UniProtKB-UniRule"/>
</dbReference>
<keyword evidence="3" id="KW-0997">Cell inner membrane</keyword>
<evidence type="ECO:0000256" key="16">
    <source>
        <dbReference type="HAMAP-Rule" id="MF_00427"/>
    </source>
</evidence>
<keyword evidence="10 16" id="KW-0520">NAD</keyword>
<keyword evidence="14 16" id="KW-0472">Membrane</keyword>
<evidence type="ECO:0000256" key="9">
    <source>
        <dbReference type="ARBA" id="ARBA00022989"/>
    </source>
</evidence>
<evidence type="ECO:0000256" key="13">
    <source>
        <dbReference type="ARBA" id="ARBA00023075"/>
    </source>
</evidence>
<dbReference type="EC" id="7.2.1.1" evidence="16 17"/>
<keyword evidence="1 16" id="KW-0813">Transport</keyword>
<dbReference type="NCBIfam" id="NF003749">
    <property type="entry name" value="PRK05346.1-5"/>
    <property type="match status" value="1"/>
</dbReference>
<keyword evidence="2 16" id="KW-1003">Cell membrane</keyword>
<dbReference type="GO" id="GO:0005886">
    <property type="term" value="C:plasma membrane"/>
    <property type="evidence" value="ECO:0007669"/>
    <property type="project" value="UniProtKB-SubCell"/>
</dbReference>
<evidence type="ECO:0000259" key="18">
    <source>
        <dbReference type="SMART" id="SM00900"/>
    </source>
</evidence>
<evidence type="ECO:0000256" key="12">
    <source>
        <dbReference type="ARBA" id="ARBA00023065"/>
    </source>
</evidence>
<keyword evidence="20" id="KW-1185">Reference proteome</keyword>
<dbReference type="STRING" id="1121922.GCA_000428905_02722"/>
<feature type="domain" description="FMN-binding" evidence="18">
    <location>
        <begin position="150"/>
        <end position="246"/>
    </location>
</feature>
<comment type="subcellular location">
    <subcellularLocation>
        <location evidence="16">Cell membrane</location>
        <topology evidence="16">Single-pass membrane protein</topology>
    </subcellularLocation>
</comment>
<evidence type="ECO:0000256" key="7">
    <source>
        <dbReference type="ARBA" id="ARBA00022692"/>
    </source>
</evidence>
<dbReference type="OrthoDB" id="9786835at2"/>
<organism evidence="19 20">
    <name type="scientific">Brumicola pallidula DSM 14239 = ACAM 615</name>
    <dbReference type="NCBI Taxonomy" id="1121922"/>
    <lineage>
        <taxon>Bacteria</taxon>
        <taxon>Pseudomonadati</taxon>
        <taxon>Pseudomonadota</taxon>
        <taxon>Gammaproteobacteria</taxon>
        <taxon>Alteromonadales</taxon>
        <taxon>Alteromonadaceae</taxon>
        <taxon>Brumicola</taxon>
    </lineage>
</organism>
<keyword evidence="12 16" id="KW-0406">Ion transport</keyword>
<evidence type="ECO:0000313" key="19">
    <source>
        <dbReference type="EMBL" id="GAC29210.1"/>
    </source>
</evidence>
<evidence type="ECO:0000256" key="15">
    <source>
        <dbReference type="ARBA" id="ARBA00023201"/>
    </source>
</evidence>
<dbReference type="SMART" id="SM00900">
    <property type="entry name" value="FMN_bind"/>
    <property type="match status" value="1"/>
</dbReference>
<keyword evidence="9 16" id="KW-1133">Transmembrane helix</keyword>
<evidence type="ECO:0000256" key="3">
    <source>
        <dbReference type="ARBA" id="ARBA00022519"/>
    </source>
</evidence>
<dbReference type="EMBL" id="BAEQ01000042">
    <property type="protein sequence ID" value="GAC29210.1"/>
    <property type="molecule type" value="Genomic_DNA"/>
</dbReference>
<comment type="function">
    <text evidence="16">NQR complex catalyzes the reduction of ubiquinone-1 to ubiquinol by two successive reactions, coupled with the transport of Na(+) ions from the cytoplasm to the periplasm. NqrA to NqrE are probably involved in the second step, the conversion of ubisemiquinone to ubiquinol.</text>
</comment>
<keyword evidence="19" id="KW-0560">Oxidoreductase</keyword>
<keyword evidence="7 16" id="KW-0812">Transmembrane</keyword>
<dbReference type="HAMAP" id="MF_00427">
    <property type="entry name" value="NqrC"/>
    <property type="match status" value="1"/>
</dbReference>
<proteinExistence type="inferred from homology"/>
<comment type="catalytic activity">
    <reaction evidence="16 17">
        <text>a ubiquinone + n Na(+)(in) + NADH + H(+) = a ubiquinol + n Na(+)(out) + NAD(+)</text>
        <dbReference type="Rhea" id="RHEA:47748"/>
        <dbReference type="Rhea" id="RHEA-COMP:9565"/>
        <dbReference type="Rhea" id="RHEA-COMP:9566"/>
        <dbReference type="ChEBI" id="CHEBI:15378"/>
        <dbReference type="ChEBI" id="CHEBI:16389"/>
        <dbReference type="ChEBI" id="CHEBI:17976"/>
        <dbReference type="ChEBI" id="CHEBI:29101"/>
        <dbReference type="ChEBI" id="CHEBI:57540"/>
        <dbReference type="ChEBI" id="CHEBI:57945"/>
        <dbReference type="EC" id="7.2.1.1"/>
    </reaction>
</comment>
<dbReference type="AlphaFoldDB" id="K7A111"/>
<comment type="caution">
    <text evidence="16">Lacks conserved residue(s) required for the propagation of feature annotation.</text>
</comment>
<comment type="similarity">
    <text evidence="16 17">Belongs to the NqrC family.</text>
</comment>
<dbReference type="PIRSF" id="PIRSF009437">
    <property type="entry name" value="NQR-1_subunit_C"/>
    <property type="match status" value="1"/>
</dbReference>
<keyword evidence="6 16" id="KW-0288">FMN</keyword>
<accession>K7A111</accession>
<evidence type="ECO:0000256" key="5">
    <source>
        <dbReference type="ARBA" id="ARBA00022630"/>
    </source>
</evidence>
<name>K7A111_9ALTE</name>
<protein>
    <recommendedName>
        <fullName evidence="16 17">Na(+)-translocating NADH-quinone reductase subunit C</fullName>
        <shortName evidence="16 17">Na(+)-NQR subunit C</shortName>
        <shortName evidence="16 17">Na(+)-translocating NQR subunit C</shortName>
        <ecNumber evidence="16 17">7.2.1.1</ecNumber>
    </recommendedName>
    <alternativeName>
        <fullName evidence="16 17">NQR complex subunit C</fullName>
    </alternativeName>
    <alternativeName>
        <fullName evidence="16 17">NQR-1 subunit C</fullName>
    </alternativeName>
</protein>
<keyword evidence="8 16" id="KW-1278">Translocase</keyword>
<evidence type="ECO:0000256" key="17">
    <source>
        <dbReference type="PIRNR" id="PIRNR009437"/>
    </source>
</evidence>
<evidence type="ECO:0000256" key="4">
    <source>
        <dbReference type="ARBA" id="ARBA00022553"/>
    </source>
</evidence>
<evidence type="ECO:0000256" key="11">
    <source>
        <dbReference type="ARBA" id="ARBA00023053"/>
    </source>
</evidence>
<evidence type="ECO:0000256" key="8">
    <source>
        <dbReference type="ARBA" id="ARBA00022967"/>
    </source>
</evidence>
<evidence type="ECO:0000256" key="2">
    <source>
        <dbReference type="ARBA" id="ARBA00022475"/>
    </source>
</evidence>
<dbReference type="PANTHER" id="PTHR37838:SF1">
    <property type="entry name" value="NA(+)-TRANSLOCATING NADH-QUINONE REDUCTASE SUBUNIT C"/>
    <property type="match status" value="1"/>
</dbReference>
<keyword evidence="15 16" id="KW-0739">Sodium transport</keyword>
<evidence type="ECO:0000256" key="6">
    <source>
        <dbReference type="ARBA" id="ARBA00022643"/>
    </source>
</evidence>
<keyword evidence="4 16" id="KW-0597">Phosphoprotein</keyword>
<comment type="subunit">
    <text evidence="16 17">Composed of six subunits; NqrA, NqrB, NqrC, NqrD, NqrE and NqrF.</text>
</comment>
<dbReference type="GO" id="GO:0016655">
    <property type="term" value="F:oxidoreductase activity, acting on NAD(P)H, quinone or similar compound as acceptor"/>
    <property type="evidence" value="ECO:0007669"/>
    <property type="project" value="UniProtKB-UniRule"/>
</dbReference>